<dbReference type="AlphaFoldDB" id="A0A8E6B339"/>
<reference evidence="1" key="1">
    <citation type="submission" date="2021-05" db="EMBL/GenBank/DDBJ databases">
        <title>Complete genome sequence of the cellulolytic planctomycete Telmatocola sphagniphila SP2T and characterization of the first cellulase from planctomycetes.</title>
        <authorList>
            <person name="Rakitin A.L."/>
            <person name="Beletsky A.V."/>
            <person name="Naumoff D.G."/>
            <person name="Kulichevskaya I.S."/>
            <person name="Mardanov A.V."/>
            <person name="Ravin N.V."/>
            <person name="Dedysh S.N."/>
        </authorList>
    </citation>
    <scope>NUCLEOTIDE SEQUENCE</scope>
    <source>
        <strain evidence="1">SP2T</strain>
    </source>
</reference>
<proteinExistence type="predicted"/>
<dbReference type="Proteomes" id="UP000676194">
    <property type="component" value="Chromosome"/>
</dbReference>
<sequence length="398" mass="45090">MRWIFADRKDSEEAREIAMLESKIADWWEAFTNKAPEFAEVFQGKANWDLPEWMIKNLNPIHEELMWEFGAAVNGPGDRLVITPESRKELRPLVESIISEAPELPGWEFYTYRLAEDLAMTAETVRSRVGTSIEGVEVAVEREEGNRIALKYVSDKFRGSEDNEALNIAFVATETLLGEKILDHWIGEISVAKKKKGFLGLGKSQINTIPLAALKDTVEREIKAIEQSLPEEPCYERFDKFSWSLVQLKPTEQEDYPERSDMLVHTTTDFELLSAALKPGFASERYSRHGETFCYLKIDGAEGLEDSSFADRGEIEEAINAVLIPAKSGCTIGGGTGLRYSYIDLALLDFVKTSWKILEILRAGRLPNRTWLLFSDADYCGEWIGLYDDTPEPPREAN</sequence>
<evidence type="ECO:0000313" key="2">
    <source>
        <dbReference type="Proteomes" id="UP000676194"/>
    </source>
</evidence>
<name>A0A8E6B339_9BACT</name>
<evidence type="ECO:0000313" key="1">
    <source>
        <dbReference type="EMBL" id="QVL31290.1"/>
    </source>
</evidence>
<organism evidence="1 2">
    <name type="scientific">Telmatocola sphagniphila</name>
    <dbReference type="NCBI Taxonomy" id="1123043"/>
    <lineage>
        <taxon>Bacteria</taxon>
        <taxon>Pseudomonadati</taxon>
        <taxon>Planctomycetota</taxon>
        <taxon>Planctomycetia</taxon>
        <taxon>Gemmatales</taxon>
        <taxon>Gemmataceae</taxon>
    </lineage>
</organism>
<dbReference type="RefSeq" id="WP_213495171.1">
    <property type="nucleotide sequence ID" value="NZ_CP074694.1"/>
</dbReference>
<keyword evidence="2" id="KW-1185">Reference proteome</keyword>
<accession>A0A8E6B339</accession>
<dbReference type="KEGG" id="tsph:KIH39_20945"/>
<protein>
    <submittedName>
        <fullName evidence="1">Uncharacterized protein</fullName>
    </submittedName>
</protein>
<gene>
    <name evidence="1" type="ORF">KIH39_20945</name>
</gene>
<dbReference type="EMBL" id="CP074694">
    <property type="protein sequence ID" value="QVL31290.1"/>
    <property type="molecule type" value="Genomic_DNA"/>
</dbReference>